<protein>
    <submittedName>
        <fullName evidence="1">Uncharacterized protein</fullName>
    </submittedName>
</protein>
<proteinExistence type="predicted"/>
<dbReference type="Proteomes" id="UP000054018">
    <property type="component" value="Unassembled WGS sequence"/>
</dbReference>
<dbReference type="AlphaFoldDB" id="A0A0D0A755"/>
<gene>
    <name evidence="1" type="ORF">PISMIDRAFT_392766</name>
</gene>
<dbReference type="EMBL" id="KN833687">
    <property type="protein sequence ID" value="KIK30312.1"/>
    <property type="molecule type" value="Genomic_DNA"/>
</dbReference>
<dbReference type="HOGENOM" id="CLU_1619689_0_0_1"/>
<reference evidence="2" key="2">
    <citation type="submission" date="2015-01" db="EMBL/GenBank/DDBJ databases">
        <title>Evolutionary Origins and Diversification of the Mycorrhizal Mutualists.</title>
        <authorList>
            <consortium name="DOE Joint Genome Institute"/>
            <consortium name="Mycorrhizal Genomics Consortium"/>
            <person name="Kohler A."/>
            <person name="Kuo A."/>
            <person name="Nagy L.G."/>
            <person name="Floudas D."/>
            <person name="Copeland A."/>
            <person name="Barry K.W."/>
            <person name="Cichocki N."/>
            <person name="Veneault-Fourrey C."/>
            <person name="LaButti K."/>
            <person name="Lindquist E.A."/>
            <person name="Lipzen A."/>
            <person name="Lundell T."/>
            <person name="Morin E."/>
            <person name="Murat C."/>
            <person name="Riley R."/>
            <person name="Ohm R."/>
            <person name="Sun H."/>
            <person name="Tunlid A."/>
            <person name="Henrissat B."/>
            <person name="Grigoriev I.V."/>
            <person name="Hibbett D.S."/>
            <person name="Martin F."/>
        </authorList>
    </citation>
    <scope>NUCLEOTIDE SEQUENCE [LARGE SCALE GENOMIC DNA]</scope>
    <source>
        <strain evidence="2">441</strain>
    </source>
</reference>
<dbReference type="OrthoDB" id="10580111at2759"/>
<evidence type="ECO:0000313" key="1">
    <source>
        <dbReference type="EMBL" id="KIK30312.1"/>
    </source>
</evidence>
<keyword evidence="2" id="KW-1185">Reference proteome</keyword>
<organism evidence="1 2">
    <name type="scientific">Pisolithus microcarpus 441</name>
    <dbReference type="NCBI Taxonomy" id="765257"/>
    <lineage>
        <taxon>Eukaryota</taxon>
        <taxon>Fungi</taxon>
        <taxon>Dikarya</taxon>
        <taxon>Basidiomycota</taxon>
        <taxon>Agaricomycotina</taxon>
        <taxon>Agaricomycetes</taxon>
        <taxon>Agaricomycetidae</taxon>
        <taxon>Boletales</taxon>
        <taxon>Sclerodermatineae</taxon>
        <taxon>Pisolithaceae</taxon>
        <taxon>Pisolithus</taxon>
    </lineage>
</organism>
<evidence type="ECO:0000313" key="2">
    <source>
        <dbReference type="Proteomes" id="UP000054018"/>
    </source>
</evidence>
<accession>A0A0D0A755</accession>
<sequence>MSPPYLHADIMHVTRLQPVLMSKSATGEWSAPPLTRFNRDEMHFRASDENRCTSFLRLHYIIVQDTTANSRSDRVAGYRLTRQVGPRVAAIRRGKFASTVSGVVEDSRRSADRAASPQAEYTHALHSIHHPRSSFPVPLLLANTSLFYPTHLSFGALQWLYHSC</sequence>
<reference evidence="1 2" key="1">
    <citation type="submission" date="2014-04" db="EMBL/GenBank/DDBJ databases">
        <authorList>
            <consortium name="DOE Joint Genome Institute"/>
            <person name="Kuo A."/>
            <person name="Kohler A."/>
            <person name="Costa M.D."/>
            <person name="Nagy L.G."/>
            <person name="Floudas D."/>
            <person name="Copeland A."/>
            <person name="Barry K.W."/>
            <person name="Cichocki N."/>
            <person name="Veneault-Fourrey C."/>
            <person name="LaButti K."/>
            <person name="Lindquist E.A."/>
            <person name="Lipzen A."/>
            <person name="Lundell T."/>
            <person name="Morin E."/>
            <person name="Murat C."/>
            <person name="Sun H."/>
            <person name="Tunlid A."/>
            <person name="Henrissat B."/>
            <person name="Grigoriev I.V."/>
            <person name="Hibbett D.S."/>
            <person name="Martin F."/>
            <person name="Nordberg H.P."/>
            <person name="Cantor M.N."/>
            <person name="Hua S.X."/>
        </authorList>
    </citation>
    <scope>NUCLEOTIDE SEQUENCE [LARGE SCALE GENOMIC DNA]</scope>
    <source>
        <strain evidence="1 2">441</strain>
    </source>
</reference>
<name>A0A0D0A755_9AGAM</name>